<dbReference type="EMBL" id="BATM01000001">
    <property type="protein sequence ID" value="GAD78234.1"/>
    <property type="molecule type" value="Genomic_DNA"/>
</dbReference>
<keyword evidence="4 6" id="KW-1133">Transmembrane helix</keyword>
<dbReference type="GO" id="GO:0016020">
    <property type="term" value="C:membrane"/>
    <property type="evidence" value="ECO:0007669"/>
    <property type="project" value="UniProtKB-SubCell"/>
</dbReference>
<feature type="transmembrane region" description="Helical" evidence="6">
    <location>
        <begin position="196"/>
        <end position="213"/>
    </location>
</feature>
<sequence>MAGIIFVMIAAGLWAADTLFRYPLLESNSTLQIVFFEHLVLVAIIALLQIMVPRWRFAYIKGSLFSFILIGVFGSAIGTLAFTKAFTLMNPTIVILLQKLQPIVAISLSVILLKEKLQKHFLLWASVSLLGSIVMISPDIIALWSENSVWHYNPKVMAILLGYGCALLAVVAWGASTVYGRKLTLMGYNTMQIMSGRYTLALLTLTIAMFGYGESFTLSQGSFSHLFYMVILSGLLGMFIYYKGLERIPARYGTIAELFFPVSAVVINWIAFDVTLTPQQIIGAVLLVGGALMISREPKQAEPLEVDAVLAR</sequence>
<dbReference type="InterPro" id="IPR000620">
    <property type="entry name" value="EamA_dom"/>
</dbReference>
<dbReference type="PANTHER" id="PTHR32322:SF2">
    <property type="entry name" value="EAMA DOMAIN-CONTAINING PROTEIN"/>
    <property type="match status" value="1"/>
</dbReference>
<feature type="transmembrane region" description="Helical" evidence="6">
    <location>
        <begin position="156"/>
        <end position="175"/>
    </location>
</feature>
<evidence type="ECO:0000256" key="2">
    <source>
        <dbReference type="ARBA" id="ARBA00007362"/>
    </source>
</evidence>
<feature type="domain" description="EamA" evidence="7">
    <location>
        <begin position="2"/>
        <end position="136"/>
    </location>
</feature>
<feature type="transmembrane region" description="Helical" evidence="6">
    <location>
        <begin position="31"/>
        <end position="52"/>
    </location>
</feature>
<protein>
    <recommendedName>
        <fullName evidence="7">EamA domain-containing protein</fullName>
    </recommendedName>
</protein>
<feature type="transmembrane region" description="Helical" evidence="6">
    <location>
        <begin position="225"/>
        <end position="242"/>
    </location>
</feature>
<keyword evidence="3 6" id="KW-0812">Transmembrane</keyword>
<evidence type="ECO:0000256" key="1">
    <source>
        <dbReference type="ARBA" id="ARBA00004141"/>
    </source>
</evidence>
<feature type="transmembrane region" description="Helical" evidence="6">
    <location>
        <begin position="64"/>
        <end position="87"/>
    </location>
</feature>
<comment type="similarity">
    <text evidence="2">Belongs to the EamA transporter family.</text>
</comment>
<organism evidence="8 9">
    <name type="scientific">Vibrio ezurae NBRC 102218</name>
    <dbReference type="NCBI Taxonomy" id="1219080"/>
    <lineage>
        <taxon>Bacteria</taxon>
        <taxon>Pseudomonadati</taxon>
        <taxon>Pseudomonadota</taxon>
        <taxon>Gammaproteobacteria</taxon>
        <taxon>Vibrionales</taxon>
        <taxon>Vibrionaceae</taxon>
        <taxon>Vibrio</taxon>
    </lineage>
</organism>
<keyword evidence="9" id="KW-1185">Reference proteome</keyword>
<name>U3CA65_9VIBR</name>
<evidence type="ECO:0000313" key="9">
    <source>
        <dbReference type="Proteomes" id="UP000016562"/>
    </source>
</evidence>
<feature type="transmembrane region" description="Helical" evidence="6">
    <location>
        <begin position="121"/>
        <end position="144"/>
    </location>
</feature>
<accession>U3CA65</accession>
<keyword evidence="5 6" id="KW-0472">Membrane</keyword>
<dbReference type="InterPro" id="IPR037185">
    <property type="entry name" value="EmrE-like"/>
</dbReference>
<dbReference type="Pfam" id="PF00892">
    <property type="entry name" value="EamA"/>
    <property type="match status" value="2"/>
</dbReference>
<gene>
    <name evidence="8" type="ORF">VEZ01S_01_00130</name>
</gene>
<evidence type="ECO:0000259" key="7">
    <source>
        <dbReference type="Pfam" id="PF00892"/>
    </source>
</evidence>
<dbReference type="eggNOG" id="COG0697">
    <property type="taxonomic scope" value="Bacteria"/>
</dbReference>
<dbReference type="InterPro" id="IPR050638">
    <property type="entry name" value="AA-Vitamin_Transporters"/>
</dbReference>
<comment type="subcellular location">
    <subcellularLocation>
        <location evidence="1">Membrane</location>
        <topology evidence="1">Multi-pass membrane protein</topology>
    </subcellularLocation>
</comment>
<dbReference type="OrthoDB" id="6212796at2"/>
<feature type="domain" description="EamA" evidence="7">
    <location>
        <begin position="161"/>
        <end position="295"/>
    </location>
</feature>
<evidence type="ECO:0000256" key="6">
    <source>
        <dbReference type="SAM" id="Phobius"/>
    </source>
</evidence>
<dbReference type="AlphaFoldDB" id="U3CA65"/>
<feature type="transmembrane region" description="Helical" evidence="6">
    <location>
        <begin position="254"/>
        <end position="272"/>
    </location>
</feature>
<dbReference type="RefSeq" id="WP_021711959.1">
    <property type="nucleotide sequence ID" value="NZ_BATM01000001.1"/>
</dbReference>
<proteinExistence type="inferred from homology"/>
<evidence type="ECO:0000256" key="5">
    <source>
        <dbReference type="ARBA" id="ARBA00023136"/>
    </source>
</evidence>
<dbReference type="PANTHER" id="PTHR32322">
    <property type="entry name" value="INNER MEMBRANE TRANSPORTER"/>
    <property type="match status" value="1"/>
</dbReference>
<evidence type="ECO:0000256" key="4">
    <source>
        <dbReference type="ARBA" id="ARBA00022989"/>
    </source>
</evidence>
<evidence type="ECO:0000256" key="3">
    <source>
        <dbReference type="ARBA" id="ARBA00022692"/>
    </source>
</evidence>
<comment type="caution">
    <text evidence="8">The sequence shown here is derived from an EMBL/GenBank/DDBJ whole genome shotgun (WGS) entry which is preliminary data.</text>
</comment>
<dbReference type="SUPFAM" id="SSF103481">
    <property type="entry name" value="Multidrug resistance efflux transporter EmrE"/>
    <property type="match status" value="2"/>
</dbReference>
<reference evidence="8 9" key="1">
    <citation type="submission" date="2013-09" db="EMBL/GenBank/DDBJ databases">
        <title>Whole genome shotgun sequence of Vibrio ezurae NBRC 102218.</title>
        <authorList>
            <person name="Yoshida I."/>
            <person name="Hosoyama A."/>
            <person name="Numata M."/>
            <person name="Hashimoto M."/>
            <person name="Hosoyama Y."/>
            <person name="Tsuchikane K."/>
            <person name="Noguchi M."/>
            <person name="Hirakata S."/>
            <person name="Ichikawa N."/>
            <person name="Ohji S."/>
            <person name="Yamazoe A."/>
            <person name="Fujita N."/>
        </authorList>
    </citation>
    <scope>NUCLEOTIDE SEQUENCE [LARGE SCALE GENOMIC DNA]</scope>
    <source>
        <strain evidence="8 9">NBRC 102218</strain>
    </source>
</reference>
<feature type="transmembrane region" description="Helical" evidence="6">
    <location>
        <begin position="278"/>
        <end position="295"/>
    </location>
</feature>
<dbReference type="Proteomes" id="UP000016562">
    <property type="component" value="Unassembled WGS sequence"/>
</dbReference>
<evidence type="ECO:0000313" key="8">
    <source>
        <dbReference type="EMBL" id="GAD78234.1"/>
    </source>
</evidence>
<feature type="transmembrane region" description="Helical" evidence="6">
    <location>
        <begin position="93"/>
        <end position="114"/>
    </location>
</feature>